<dbReference type="PROSITE" id="PS50931">
    <property type="entry name" value="HTH_LYSR"/>
    <property type="match status" value="1"/>
</dbReference>
<dbReference type="PRINTS" id="PR00039">
    <property type="entry name" value="HTHLYSR"/>
</dbReference>
<feature type="domain" description="HTH lysR-type" evidence="6">
    <location>
        <begin position="1"/>
        <end position="58"/>
    </location>
</feature>
<keyword evidence="4" id="KW-0804">Transcription</keyword>
<dbReference type="SUPFAM" id="SSF46785">
    <property type="entry name" value="Winged helix' DNA-binding domain"/>
    <property type="match status" value="1"/>
</dbReference>
<keyword evidence="2" id="KW-0805">Transcription regulation</keyword>
<evidence type="ECO:0000256" key="1">
    <source>
        <dbReference type="ARBA" id="ARBA00009437"/>
    </source>
</evidence>
<gene>
    <name evidence="7" type="ORF">DFR49_3419</name>
</gene>
<dbReference type="Gene3D" id="3.40.190.290">
    <property type="match status" value="1"/>
</dbReference>
<dbReference type="FunFam" id="1.10.10.10:FF:000001">
    <property type="entry name" value="LysR family transcriptional regulator"/>
    <property type="match status" value="1"/>
</dbReference>
<evidence type="ECO:0000259" key="6">
    <source>
        <dbReference type="PROSITE" id="PS50931"/>
    </source>
</evidence>
<comment type="similarity">
    <text evidence="1">Belongs to the LysR transcriptional regulatory family.</text>
</comment>
<dbReference type="InterPro" id="IPR036388">
    <property type="entry name" value="WH-like_DNA-bd_sf"/>
</dbReference>
<dbReference type="EMBL" id="QXDC01000004">
    <property type="protein sequence ID" value="RIA37533.1"/>
    <property type="molecule type" value="Genomic_DNA"/>
</dbReference>
<dbReference type="PANTHER" id="PTHR30126">
    <property type="entry name" value="HTH-TYPE TRANSCRIPTIONAL REGULATOR"/>
    <property type="match status" value="1"/>
</dbReference>
<dbReference type="InterPro" id="IPR000847">
    <property type="entry name" value="LysR_HTH_N"/>
</dbReference>
<evidence type="ECO:0000256" key="5">
    <source>
        <dbReference type="SAM" id="MobiDB-lite"/>
    </source>
</evidence>
<dbReference type="SUPFAM" id="SSF53850">
    <property type="entry name" value="Periplasmic binding protein-like II"/>
    <property type="match status" value="1"/>
</dbReference>
<dbReference type="InterPro" id="IPR036390">
    <property type="entry name" value="WH_DNA-bd_sf"/>
</dbReference>
<keyword evidence="8" id="KW-1185">Reference proteome</keyword>
<dbReference type="RefSeq" id="WP_119036829.1">
    <property type="nucleotide sequence ID" value="NZ_QXDC01000004.1"/>
</dbReference>
<evidence type="ECO:0000256" key="2">
    <source>
        <dbReference type="ARBA" id="ARBA00023015"/>
    </source>
</evidence>
<evidence type="ECO:0000313" key="7">
    <source>
        <dbReference type="EMBL" id="RIA37533.1"/>
    </source>
</evidence>
<proteinExistence type="inferred from homology"/>
<dbReference type="GO" id="GO:0003700">
    <property type="term" value="F:DNA-binding transcription factor activity"/>
    <property type="evidence" value="ECO:0007669"/>
    <property type="project" value="InterPro"/>
</dbReference>
<protein>
    <submittedName>
        <fullName evidence="7">DNA-binding transcriptional LysR family regulator</fullName>
    </submittedName>
</protein>
<sequence length="318" mass="33210">MTLDQLRIFVAVAEREHVTQAARALNLTQSAVSAAIATLEDRHGAHLFDRVGRGIALTEAGRVFLPEARAVLARVETASTVLADLSGLTHGSLRIAASQTVGGYWLPVRLARFHAAYPGIGLQVSIANTQDVAAAVVEGAADLGVVEGAVDDPALAAWQVGEDRMRIVRAADAPEVSGAAALADARWVMREAGSGTRAVLEAALRARGLDPAALGIALELPSNEAVRSAVAAGAGVSGLSSLVVEAMIDAGRLVALPIDLAPRPFLALRHKERYRSRAADAFTAMLDQDTHLRNRGTSASSPPGYGRNDAGESRSARR</sequence>
<evidence type="ECO:0000313" key="8">
    <source>
        <dbReference type="Proteomes" id="UP000266568"/>
    </source>
</evidence>
<reference evidence="7 8" key="1">
    <citation type="submission" date="2018-08" db="EMBL/GenBank/DDBJ databases">
        <title>Genomic Encyclopedia of Type Strains, Phase IV (KMG-IV): sequencing the most valuable type-strain genomes for metagenomic binning, comparative biology and taxonomic classification.</title>
        <authorList>
            <person name="Goeker M."/>
        </authorList>
    </citation>
    <scope>NUCLEOTIDE SEQUENCE [LARGE SCALE GENOMIC DNA]</scope>
    <source>
        <strain evidence="7 8">DSM 25527</strain>
    </source>
</reference>
<dbReference type="Gene3D" id="1.10.10.10">
    <property type="entry name" value="Winged helix-like DNA-binding domain superfamily/Winged helix DNA-binding domain"/>
    <property type="match status" value="1"/>
</dbReference>
<organism evidence="7 8">
    <name type="scientific">Hephaestia caeni</name>
    <dbReference type="NCBI Taxonomy" id="645617"/>
    <lineage>
        <taxon>Bacteria</taxon>
        <taxon>Pseudomonadati</taxon>
        <taxon>Pseudomonadota</taxon>
        <taxon>Alphaproteobacteria</taxon>
        <taxon>Sphingomonadales</taxon>
        <taxon>Sphingomonadaceae</taxon>
        <taxon>Hephaestia</taxon>
    </lineage>
</organism>
<dbReference type="GO" id="GO:0000976">
    <property type="term" value="F:transcription cis-regulatory region binding"/>
    <property type="evidence" value="ECO:0007669"/>
    <property type="project" value="TreeGrafter"/>
</dbReference>
<dbReference type="Pfam" id="PF00126">
    <property type="entry name" value="HTH_1"/>
    <property type="match status" value="1"/>
</dbReference>
<keyword evidence="3 7" id="KW-0238">DNA-binding</keyword>
<evidence type="ECO:0000256" key="4">
    <source>
        <dbReference type="ARBA" id="ARBA00023163"/>
    </source>
</evidence>
<dbReference type="InterPro" id="IPR005119">
    <property type="entry name" value="LysR_subst-bd"/>
</dbReference>
<dbReference type="Proteomes" id="UP000266568">
    <property type="component" value="Unassembled WGS sequence"/>
</dbReference>
<dbReference type="CDD" id="cd08420">
    <property type="entry name" value="PBP2_CysL_like"/>
    <property type="match status" value="1"/>
</dbReference>
<feature type="region of interest" description="Disordered" evidence="5">
    <location>
        <begin position="286"/>
        <end position="318"/>
    </location>
</feature>
<dbReference type="PANTHER" id="PTHR30126:SF39">
    <property type="entry name" value="HTH-TYPE TRANSCRIPTIONAL REGULATOR CYSL"/>
    <property type="match status" value="1"/>
</dbReference>
<dbReference type="AlphaFoldDB" id="A0A397NPG1"/>
<feature type="compositionally biased region" description="Basic and acidic residues" evidence="5">
    <location>
        <begin position="309"/>
        <end position="318"/>
    </location>
</feature>
<evidence type="ECO:0000256" key="3">
    <source>
        <dbReference type="ARBA" id="ARBA00023125"/>
    </source>
</evidence>
<name>A0A397NPG1_9SPHN</name>
<dbReference type="Pfam" id="PF03466">
    <property type="entry name" value="LysR_substrate"/>
    <property type="match status" value="1"/>
</dbReference>
<comment type="caution">
    <text evidence="7">The sequence shown here is derived from an EMBL/GenBank/DDBJ whole genome shotgun (WGS) entry which is preliminary data.</text>
</comment>
<dbReference type="OrthoDB" id="9808620at2"/>
<accession>A0A397NPG1</accession>